<dbReference type="AlphaFoldDB" id="A0A6A3Z915"/>
<evidence type="ECO:0000313" key="2">
    <source>
        <dbReference type="EMBL" id="KAE9232630.1"/>
    </source>
</evidence>
<gene>
    <name evidence="2" type="ORF">PF002_g12309</name>
    <name evidence="1" type="ORF">PF005_g13735</name>
</gene>
<evidence type="ECO:0000313" key="1">
    <source>
        <dbReference type="EMBL" id="KAE9204584.1"/>
    </source>
</evidence>
<accession>A0A6A3Z915</accession>
<evidence type="ECO:0000313" key="4">
    <source>
        <dbReference type="Proteomes" id="UP000440367"/>
    </source>
</evidence>
<protein>
    <submittedName>
        <fullName evidence="2">Uncharacterized protein</fullName>
    </submittedName>
</protein>
<keyword evidence="3" id="KW-1185">Reference proteome</keyword>
<reference evidence="3 4" key="1">
    <citation type="submission" date="2018-08" db="EMBL/GenBank/DDBJ databases">
        <title>Genomic investigation of the strawberry pathogen Phytophthora fragariae indicates pathogenicity is determined by transcriptional variation in three key races.</title>
        <authorList>
            <person name="Adams T.M."/>
            <person name="Armitage A.D."/>
            <person name="Sobczyk M.K."/>
            <person name="Bates H.J."/>
            <person name="Dunwell J.M."/>
            <person name="Nellist C.F."/>
            <person name="Harrison R.J."/>
        </authorList>
    </citation>
    <scope>NUCLEOTIDE SEQUENCE [LARGE SCALE GENOMIC DNA]</scope>
    <source>
        <strain evidence="2 4">BC-1</strain>
        <strain evidence="1 3">NOV-27</strain>
    </source>
</reference>
<dbReference type="Proteomes" id="UP000440367">
    <property type="component" value="Unassembled WGS sequence"/>
</dbReference>
<name>A0A6A3Z915_9STRA</name>
<dbReference type="EMBL" id="QXGB01000776">
    <property type="protein sequence ID" value="KAE9204584.1"/>
    <property type="molecule type" value="Genomic_DNA"/>
</dbReference>
<organism evidence="2 4">
    <name type="scientific">Phytophthora fragariae</name>
    <dbReference type="NCBI Taxonomy" id="53985"/>
    <lineage>
        <taxon>Eukaryota</taxon>
        <taxon>Sar</taxon>
        <taxon>Stramenopiles</taxon>
        <taxon>Oomycota</taxon>
        <taxon>Peronosporomycetes</taxon>
        <taxon>Peronosporales</taxon>
        <taxon>Peronosporaceae</taxon>
        <taxon>Phytophthora</taxon>
    </lineage>
</organism>
<evidence type="ECO:0000313" key="3">
    <source>
        <dbReference type="Proteomes" id="UP000433483"/>
    </source>
</evidence>
<dbReference type="EMBL" id="QXGD01000590">
    <property type="protein sequence ID" value="KAE9232630.1"/>
    <property type="molecule type" value="Genomic_DNA"/>
</dbReference>
<comment type="caution">
    <text evidence="2">The sequence shown here is derived from an EMBL/GenBank/DDBJ whole genome shotgun (WGS) entry which is preliminary data.</text>
</comment>
<sequence>MFRVLTFSALRVMPLLELLDLVTRPTQFDNQVIFLGSEGVLIGNSLGEPQLQIMKLVSLLLKLGLQADDIRVGAGTFQGPEIVSLFEQGEEELVLREDTAAGKSVFPRDSRLRSGFAGWLSVC</sequence>
<proteinExistence type="predicted"/>
<dbReference type="Proteomes" id="UP000433483">
    <property type="component" value="Unassembled WGS sequence"/>
</dbReference>